<evidence type="ECO:0000313" key="2">
    <source>
        <dbReference type="EMBL" id="ODA91137.1"/>
    </source>
</evidence>
<dbReference type="OrthoDB" id="4424311at2"/>
<gene>
    <name evidence="2" type="ORF">ATY41_00040</name>
</gene>
<name>A0A1E2SMX2_LEIXY</name>
<dbReference type="NCBIfam" id="NF038134">
    <property type="entry name" value="choice_anch_M"/>
    <property type="match status" value="1"/>
</dbReference>
<evidence type="ECO:0000256" key="1">
    <source>
        <dbReference type="SAM" id="MobiDB-lite"/>
    </source>
</evidence>
<organism evidence="2 3">
    <name type="scientific">Leifsonia xyli subsp. xyli</name>
    <dbReference type="NCBI Taxonomy" id="59736"/>
    <lineage>
        <taxon>Bacteria</taxon>
        <taxon>Bacillati</taxon>
        <taxon>Actinomycetota</taxon>
        <taxon>Actinomycetes</taxon>
        <taxon>Micrococcales</taxon>
        <taxon>Microbacteriaceae</taxon>
        <taxon>Leifsonia</taxon>
    </lineage>
</organism>
<feature type="region of interest" description="Disordered" evidence="1">
    <location>
        <begin position="139"/>
        <end position="175"/>
    </location>
</feature>
<dbReference type="Proteomes" id="UP000094426">
    <property type="component" value="Unassembled WGS sequence"/>
</dbReference>
<protein>
    <submittedName>
        <fullName evidence="2">Uncharacterized protein</fullName>
    </submittedName>
</protein>
<dbReference type="AlphaFoldDB" id="A0A1E2SMX2"/>
<reference evidence="2 3" key="1">
    <citation type="submission" date="2015-11" db="EMBL/GenBank/DDBJ databases">
        <authorList>
            <person name="Zhang Y."/>
            <person name="Guo Z."/>
        </authorList>
    </citation>
    <scope>NUCLEOTIDE SEQUENCE [LARGE SCALE GENOMIC DNA]</scope>
    <source>
        <strain evidence="3">gdw1</strain>
    </source>
</reference>
<sequence>MPQTQNYDLIWLGWSTELLNAGNASSPVTWSLTRIDGPGSVKVYTVGSFGNLQEMVFEGAGSHTLPLGVHVHANWAFSAQGVYHLHFTQTATLAQGQRSSDSEVLTVAVGDANPDTALSKGAGCGALSNTLATGNQSLHDAKQAAEQAQADAARAQARALPGGPATRAFSTRSRR</sequence>
<dbReference type="NCBIfam" id="TIGR03769">
    <property type="entry name" value="P_ac_wall_RPT"/>
    <property type="match status" value="1"/>
</dbReference>
<evidence type="ECO:0000313" key="3">
    <source>
        <dbReference type="Proteomes" id="UP000094426"/>
    </source>
</evidence>
<feature type="compositionally biased region" description="Low complexity" evidence="1">
    <location>
        <begin position="144"/>
        <end position="159"/>
    </location>
</feature>
<dbReference type="EMBL" id="LNZG01000001">
    <property type="protein sequence ID" value="ODA91137.1"/>
    <property type="molecule type" value="Genomic_DNA"/>
</dbReference>
<dbReference type="InterPro" id="IPR022435">
    <property type="entry name" value="Surface-anchored_actinobac"/>
</dbReference>
<accession>A0A1E2SMX2</accession>
<proteinExistence type="predicted"/>
<comment type="caution">
    <text evidence="2">The sequence shown here is derived from an EMBL/GenBank/DDBJ whole genome shotgun (WGS) entry which is preliminary data.</text>
</comment>